<dbReference type="Gene3D" id="3.40.630.30">
    <property type="match status" value="1"/>
</dbReference>
<protein>
    <submittedName>
        <fullName evidence="2">GNAT family N-acetyltransferase</fullName>
    </submittedName>
</protein>
<comment type="caution">
    <text evidence="2">The sequence shown here is derived from an EMBL/GenBank/DDBJ whole genome shotgun (WGS) entry which is preliminary data.</text>
</comment>
<evidence type="ECO:0000313" key="3">
    <source>
        <dbReference type="Proteomes" id="UP000573499"/>
    </source>
</evidence>
<keyword evidence="3" id="KW-1185">Reference proteome</keyword>
<dbReference type="PANTHER" id="PTHR43441:SF11">
    <property type="entry name" value="RIBOSOMAL-PROTEIN-SERINE ACETYLTRANSFERASE"/>
    <property type="match status" value="1"/>
</dbReference>
<dbReference type="InterPro" id="IPR016181">
    <property type="entry name" value="Acyl_CoA_acyltransferase"/>
</dbReference>
<dbReference type="GO" id="GO:0005737">
    <property type="term" value="C:cytoplasm"/>
    <property type="evidence" value="ECO:0007669"/>
    <property type="project" value="TreeGrafter"/>
</dbReference>
<proteinExistence type="predicted"/>
<dbReference type="RefSeq" id="WP_182153747.1">
    <property type="nucleotide sequence ID" value="NZ_JACEZU010000005.1"/>
</dbReference>
<dbReference type="InterPro" id="IPR000182">
    <property type="entry name" value="GNAT_dom"/>
</dbReference>
<dbReference type="GO" id="GO:1990189">
    <property type="term" value="F:protein N-terminal-serine acetyltransferase activity"/>
    <property type="evidence" value="ECO:0007669"/>
    <property type="project" value="TreeGrafter"/>
</dbReference>
<dbReference type="PROSITE" id="PS51186">
    <property type="entry name" value="GNAT"/>
    <property type="match status" value="1"/>
</dbReference>
<dbReference type="EMBL" id="JACEZU010000005">
    <property type="protein sequence ID" value="MBA5687919.1"/>
    <property type="molecule type" value="Genomic_DNA"/>
</dbReference>
<dbReference type="GO" id="GO:0008999">
    <property type="term" value="F:protein-N-terminal-alanine acetyltransferase activity"/>
    <property type="evidence" value="ECO:0007669"/>
    <property type="project" value="TreeGrafter"/>
</dbReference>
<keyword evidence="2" id="KW-0808">Transferase</keyword>
<gene>
    <name evidence="2" type="ORF">H3H39_12765</name>
</gene>
<evidence type="ECO:0000259" key="1">
    <source>
        <dbReference type="PROSITE" id="PS51186"/>
    </source>
</evidence>
<dbReference type="Pfam" id="PF13302">
    <property type="entry name" value="Acetyltransf_3"/>
    <property type="match status" value="1"/>
</dbReference>
<dbReference type="InterPro" id="IPR051908">
    <property type="entry name" value="Ribosomal_N-acetyltransferase"/>
</dbReference>
<organism evidence="2 3">
    <name type="scientific">Rugamonas apoptosis</name>
    <dbReference type="NCBI Taxonomy" id="2758570"/>
    <lineage>
        <taxon>Bacteria</taxon>
        <taxon>Pseudomonadati</taxon>
        <taxon>Pseudomonadota</taxon>
        <taxon>Betaproteobacteria</taxon>
        <taxon>Burkholderiales</taxon>
        <taxon>Oxalobacteraceae</taxon>
        <taxon>Telluria group</taxon>
        <taxon>Rugamonas</taxon>
    </lineage>
</organism>
<reference evidence="2 3" key="1">
    <citation type="submission" date="2020-07" db="EMBL/GenBank/DDBJ databases">
        <title>Novel species isolated from subtropical streams in China.</title>
        <authorList>
            <person name="Lu H."/>
        </authorList>
    </citation>
    <scope>NUCLEOTIDE SEQUENCE [LARGE SCALE GENOMIC DNA]</scope>
    <source>
        <strain evidence="2 3">LX47W</strain>
    </source>
</reference>
<evidence type="ECO:0000313" key="2">
    <source>
        <dbReference type="EMBL" id="MBA5687919.1"/>
    </source>
</evidence>
<dbReference type="AlphaFoldDB" id="A0A7W2IKV2"/>
<sequence length="191" mass="21737">MLKGKLCTVRHLLTADLNTFIALVNDLPSRGDYFSSQFKSPETMRKEFMQNGFASEDSELFVIEDQAHHIVGVLTHFKARTPTMREIGYRLFDQTLAGRGYVTEACTLLIDHLFNVSQYHRLELLTAPENTASVRVAEKCGFTAEGTLRQAFFINGGYRDVTVYSLLRPEWEERRASRGGIPSNVTRLPRM</sequence>
<feature type="domain" description="N-acetyltransferase" evidence="1">
    <location>
        <begin position="7"/>
        <end position="169"/>
    </location>
</feature>
<dbReference type="PANTHER" id="PTHR43441">
    <property type="entry name" value="RIBOSOMAL-PROTEIN-SERINE ACETYLTRANSFERASE"/>
    <property type="match status" value="1"/>
</dbReference>
<name>A0A7W2IKV2_9BURK</name>
<dbReference type="SUPFAM" id="SSF55729">
    <property type="entry name" value="Acyl-CoA N-acyltransferases (Nat)"/>
    <property type="match status" value="1"/>
</dbReference>
<accession>A0A7W2IKV2</accession>
<dbReference type="Proteomes" id="UP000573499">
    <property type="component" value="Unassembled WGS sequence"/>
</dbReference>